<organism evidence="2 3">
    <name type="scientific">Pleurodeles waltl</name>
    <name type="common">Iberian ribbed newt</name>
    <dbReference type="NCBI Taxonomy" id="8319"/>
    <lineage>
        <taxon>Eukaryota</taxon>
        <taxon>Metazoa</taxon>
        <taxon>Chordata</taxon>
        <taxon>Craniata</taxon>
        <taxon>Vertebrata</taxon>
        <taxon>Euteleostomi</taxon>
        <taxon>Amphibia</taxon>
        <taxon>Batrachia</taxon>
        <taxon>Caudata</taxon>
        <taxon>Salamandroidea</taxon>
        <taxon>Salamandridae</taxon>
        <taxon>Pleurodelinae</taxon>
        <taxon>Pleurodeles</taxon>
    </lineage>
</organism>
<sequence>MRGELGLLSQLLPMWQRVECPQQGPDRAPAHWREYHPVPRPPPGAAARPASPKRCPSRGPPVLPGPLRFHRARERARTTRHTSRDPIPVADCSAAGLRPPWPPGPRWAHPLLGGPARPSTFRFFTRWKPPGSCVASSERASRGLSVVFSCLPALGVGPPPHARSRLQARGRAASLSPGQQPGLGTSRPQRGPGRFQDRPPIPLSHLGTGLPGDGTHSLRICVCPSGARGLSVRHLRIVGHAPYLRTLLRNKTWAVTLLDSAAEVTICRQSLRDHLEAIATSDFIAVETADGCVLPRQGL</sequence>
<reference evidence="2" key="1">
    <citation type="journal article" date="2022" name="bioRxiv">
        <title>Sequencing and chromosome-scale assembly of the giantPleurodeles waltlgenome.</title>
        <authorList>
            <person name="Brown T."/>
            <person name="Elewa A."/>
            <person name="Iarovenko S."/>
            <person name="Subramanian E."/>
            <person name="Araus A.J."/>
            <person name="Petzold A."/>
            <person name="Susuki M."/>
            <person name="Suzuki K.-i.T."/>
            <person name="Hayashi T."/>
            <person name="Toyoda A."/>
            <person name="Oliveira C."/>
            <person name="Osipova E."/>
            <person name="Leigh N.D."/>
            <person name="Simon A."/>
            <person name="Yun M.H."/>
        </authorList>
    </citation>
    <scope>NUCLEOTIDE SEQUENCE</scope>
    <source>
        <strain evidence="2">20211129_DDA</strain>
        <tissue evidence="2">Liver</tissue>
    </source>
</reference>
<gene>
    <name evidence="2" type="ORF">NDU88_002807</name>
</gene>
<evidence type="ECO:0000256" key="1">
    <source>
        <dbReference type="SAM" id="MobiDB-lite"/>
    </source>
</evidence>
<dbReference type="EMBL" id="JANPWB010000015">
    <property type="protein sequence ID" value="KAJ1089658.1"/>
    <property type="molecule type" value="Genomic_DNA"/>
</dbReference>
<accession>A0AAV7LJT9</accession>
<feature type="region of interest" description="Disordered" evidence="1">
    <location>
        <begin position="160"/>
        <end position="210"/>
    </location>
</feature>
<feature type="compositionally biased region" description="Low complexity" evidence="1">
    <location>
        <begin position="45"/>
        <end position="54"/>
    </location>
</feature>
<protein>
    <submittedName>
        <fullName evidence="2">Uncharacterized protein</fullName>
    </submittedName>
</protein>
<feature type="region of interest" description="Disordered" evidence="1">
    <location>
        <begin position="22"/>
        <end position="67"/>
    </location>
</feature>
<keyword evidence="3" id="KW-1185">Reference proteome</keyword>
<dbReference type="Proteomes" id="UP001066276">
    <property type="component" value="Chromosome 11"/>
</dbReference>
<evidence type="ECO:0000313" key="3">
    <source>
        <dbReference type="Proteomes" id="UP001066276"/>
    </source>
</evidence>
<name>A0AAV7LJT9_PLEWA</name>
<feature type="compositionally biased region" description="Polar residues" evidence="1">
    <location>
        <begin position="176"/>
        <end position="188"/>
    </location>
</feature>
<evidence type="ECO:0000313" key="2">
    <source>
        <dbReference type="EMBL" id="KAJ1089658.1"/>
    </source>
</evidence>
<dbReference type="AlphaFoldDB" id="A0AAV7LJT9"/>
<feature type="compositionally biased region" description="Basic and acidic residues" evidence="1">
    <location>
        <begin position="28"/>
        <end position="37"/>
    </location>
</feature>
<proteinExistence type="predicted"/>
<comment type="caution">
    <text evidence="2">The sequence shown here is derived from an EMBL/GenBank/DDBJ whole genome shotgun (WGS) entry which is preliminary data.</text>
</comment>